<dbReference type="InterPro" id="IPR000794">
    <property type="entry name" value="Beta-ketoacyl_synthase"/>
</dbReference>
<proteinExistence type="inferred from homology"/>
<dbReference type="InterPro" id="IPR016039">
    <property type="entry name" value="Thiolase-like"/>
</dbReference>
<dbReference type="RefSeq" id="WP_114400211.1">
    <property type="nucleotide sequence ID" value="NZ_QEIM01000194.1"/>
</dbReference>
<protein>
    <recommendedName>
        <fullName evidence="4">Ketosynthase family 3 (KS3) domain-containing protein</fullName>
    </recommendedName>
</protein>
<keyword evidence="6" id="KW-1185">Reference proteome</keyword>
<keyword evidence="2 3" id="KW-0808">Transferase</keyword>
<dbReference type="InterPro" id="IPR020841">
    <property type="entry name" value="PKS_Beta-ketoAc_synthase_dom"/>
</dbReference>
<evidence type="ECO:0000313" key="6">
    <source>
        <dbReference type="Proteomes" id="UP000253318"/>
    </source>
</evidence>
<dbReference type="PANTHER" id="PTHR11712">
    <property type="entry name" value="POLYKETIDE SYNTHASE-RELATED"/>
    <property type="match status" value="1"/>
</dbReference>
<reference evidence="5 6" key="1">
    <citation type="submission" date="2018-04" db="EMBL/GenBank/DDBJ databases">
        <title>Novel actinobacteria from marine sediment.</title>
        <authorList>
            <person name="Ng Z.Y."/>
            <person name="Tan G.Y.A."/>
        </authorList>
    </citation>
    <scope>NUCLEOTIDE SEQUENCE [LARGE SCALE GENOMIC DNA]</scope>
    <source>
        <strain evidence="5 6">TPS81</strain>
    </source>
</reference>
<dbReference type="GO" id="GO:0006633">
    <property type="term" value="P:fatty acid biosynthetic process"/>
    <property type="evidence" value="ECO:0007669"/>
    <property type="project" value="TreeGrafter"/>
</dbReference>
<evidence type="ECO:0000259" key="4">
    <source>
        <dbReference type="PROSITE" id="PS52004"/>
    </source>
</evidence>
<dbReference type="SUPFAM" id="SSF53901">
    <property type="entry name" value="Thiolase-like"/>
    <property type="match status" value="2"/>
</dbReference>
<dbReference type="AlphaFoldDB" id="A0A368T2T2"/>
<sequence length="414" mass="42438">MRRVAVTGLGVLAPNGAGVKEYADALWEGRGAVSRITAFDPSGHLSQIAGQIRHPMLPASAAVDPEGEDRVVRLAELAAEEALANAGLDSALIDPARAGVAVANAIGGTTFMTEHFAEITGGGAGPIDVAAAHPRLHRSATFATPGSVVADRHGFEGPCATLTTGCTGGNDAIGFALDAIRRGDADVMLAGGAEAPITPFVVASFDVIGALSVRNGDPEHASRPFDRDRDGFVLAEGAGIAVLEEWRHARARGAPVLGEVLGYGSTCNAFHMTDLAADGVDLARSFRLALDDARCAPQRVGYVNAHGSSTPQNDVCETNAVKRVLGPHARSTPVSSTKSMVGHALAAANALEFAACVLALRDGVLPPTINLEEPDERCDLDYVPGTAREARPGVIASLSSGFGGIHSTVVLGAA</sequence>
<evidence type="ECO:0000256" key="2">
    <source>
        <dbReference type="ARBA" id="ARBA00022679"/>
    </source>
</evidence>
<comment type="similarity">
    <text evidence="1 3">Belongs to the thiolase-like superfamily. Beta-ketoacyl-ACP synthases family.</text>
</comment>
<dbReference type="GO" id="GO:0004315">
    <property type="term" value="F:3-oxoacyl-[acyl-carrier-protein] synthase activity"/>
    <property type="evidence" value="ECO:0007669"/>
    <property type="project" value="TreeGrafter"/>
</dbReference>
<gene>
    <name evidence="5" type="ORF">DEF24_17875</name>
</gene>
<dbReference type="InterPro" id="IPR014031">
    <property type="entry name" value="Ketoacyl_synth_C"/>
</dbReference>
<dbReference type="OrthoDB" id="9808669at2"/>
<dbReference type="Pfam" id="PF02801">
    <property type="entry name" value="Ketoacyl-synt_C"/>
    <property type="match status" value="1"/>
</dbReference>
<evidence type="ECO:0000256" key="3">
    <source>
        <dbReference type="RuleBase" id="RU003694"/>
    </source>
</evidence>
<dbReference type="SMART" id="SM00825">
    <property type="entry name" value="PKS_KS"/>
    <property type="match status" value="1"/>
</dbReference>
<name>A0A368T2T2_9ACTN</name>
<feature type="domain" description="Ketosynthase family 3 (KS3)" evidence="4">
    <location>
        <begin position="1"/>
        <end position="413"/>
    </location>
</feature>
<dbReference type="PANTHER" id="PTHR11712:SF336">
    <property type="entry name" value="3-OXOACYL-[ACYL-CARRIER-PROTEIN] SYNTHASE, MITOCHONDRIAL"/>
    <property type="match status" value="1"/>
</dbReference>
<organism evidence="5 6">
    <name type="scientific">Marinitenerispora sediminis</name>
    <dbReference type="NCBI Taxonomy" id="1931232"/>
    <lineage>
        <taxon>Bacteria</taxon>
        <taxon>Bacillati</taxon>
        <taxon>Actinomycetota</taxon>
        <taxon>Actinomycetes</taxon>
        <taxon>Streptosporangiales</taxon>
        <taxon>Nocardiopsidaceae</taxon>
        <taxon>Marinitenerispora</taxon>
    </lineage>
</organism>
<dbReference type="EMBL" id="QEIN01000145">
    <property type="protein sequence ID" value="RCV55504.1"/>
    <property type="molecule type" value="Genomic_DNA"/>
</dbReference>
<dbReference type="PROSITE" id="PS52004">
    <property type="entry name" value="KS3_2"/>
    <property type="match status" value="1"/>
</dbReference>
<dbReference type="GO" id="GO:0005829">
    <property type="term" value="C:cytosol"/>
    <property type="evidence" value="ECO:0007669"/>
    <property type="project" value="TreeGrafter"/>
</dbReference>
<dbReference type="InterPro" id="IPR014030">
    <property type="entry name" value="Ketoacyl_synth_N"/>
</dbReference>
<dbReference type="CDD" id="cd00834">
    <property type="entry name" value="KAS_I_II"/>
    <property type="match status" value="1"/>
</dbReference>
<accession>A0A368T2T2</accession>
<dbReference type="NCBIfam" id="NF005589">
    <property type="entry name" value="PRK07314.1"/>
    <property type="match status" value="1"/>
</dbReference>
<evidence type="ECO:0000256" key="1">
    <source>
        <dbReference type="ARBA" id="ARBA00008467"/>
    </source>
</evidence>
<dbReference type="Gene3D" id="3.40.47.10">
    <property type="match status" value="2"/>
</dbReference>
<dbReference type="Proteomes" id="UP000253318">
    <property type="component" value="Unassembled WGS sequence"/>
</dbReference>
<dbReference type="Pfam" id="PF00109">
    <property type="entry name" value="ketoacyl-synt"/>
    <property type="match status" value="1"/>
</dbReference>
<evidence type="ECO:0000313" key="5">
    <source>
        <dbReference type="EMBL" id="RCV55504.1"/>
    </source>
</evidence>
<comment type="caution">
    <text evidence="5">The sequence shown here is derived from an EMBL/GenBank/DDBJ whole genome shotgun (WGS) entry which is preliminary data.</text>
</comment>